<organism evidence="1">
    <name type="scientific">marine sediment metagenome</name>
    <dbReference type="NCBI Taxonomy" id="412755"/>
    <lineage>
        <taxon>unclassified sequences</taxon>
        <taxon>metagenomes</taxon>
        <taxon>ecological metagenomes</taxon>
    </lineage>
</organism>
<comment type="caution">
    <text evidence="1">The sequence shown here is derived from an EMBL/GenBank/DDBJ whole genome shotgun (WGS) entry which is preliminary data.</text>
</comment>
<sequence>NFLYGIKQSRKVIFGNDILGEIDFSFNKNYLLKIAPIDLKIFKFQLLRSPLSYDLDNDFDLFLNECLVLGKMISYLGVEIVLTDDEIKNGDHLNYIFNKRNMLRLYREKYNQEVSKNVEYILYVRENYRILKKLKSNAIKLFRASYNLEIEVERKLKEVIKRSENIK</sequence>
<proteinExistence type="predicted"/>
<dbReference type="AlphaFoldDB" id="X1PQE1"/>
<gene>
    <name evidence="1" type="ORF">S06H3_55507</name>
</gene>
<reference evidence="1" key="1">
    <citation type="journal article" date="2014" name="Front. Microbiol.">
        <title>High frequency of phylogenetically diverse reductive dehalogenase-homologous genes in deep subseafloor sedimentary metagenomes.</title>
        <authorList>
            <person name="Kawai M."/>
            <person name="Futagami T."/>
            <person name="Toyoda A."/>
            <person name="Takaki Y."/>
            <person name="Nishi S."/>
            <person name="Hori S."/>
            <person name="Arai W."/>
            <person name="Tsubouchi T."/>
            <person name="Morono Y."/>
            <person name="Uchiyama I."/>
            <person name="Ito T."/>
            <person name="Fujiyama A."/>
            <person name="Inagaki F."/>
            <person name="Takami H."/>
        </authorList>
    </citation>
    <scope>NUCLEOTIDE SEQUENCE</scope>
    <source>
        <strain evidence="1">Expedition CK06-06</strain>
    </source>
</reference>
<protein>
    <submittedName>
        <fullName evidence="1">Uncharacterized protein</fullName>
    </submittedName>
</protein>
<feature type="non-terminal residue" evidence="1">
    <location>
        <position position="1"/>
    </location>
</feature>
<evidence type="ECO:0000313" key="1">
    <source>
        <dbReference type="EMBL" id="GAI58048.1"/>
    </source>
</evidence>
<dbReference type="EMBL" id="BARV01035593">
    <property type="protein sequence ID" value="GAI58048.1"/>
    <property type="molecule type" value="Genomic_DNA"/>
</dbReference>
<accession>X1PQE1</accession>
<name>X1PQE1_9ZZZZ</name>